<dbReference type="Proteomes" id="UP001501570">
    <property type="component" value="Unassembled WGS sequence"/>
</dbReference>
<evidence type="ECO:0000313" key="4">
    <source>
        <dbReference type="EMBL" id="GAA5185536.1"/>
    </source>
</evidence>
<organism evidence="4 5">
    <name type="scientific">Rugosimonospora acidiphila</name>
    <dbReference type="NCBI Taxonomy" id="556531"/>
    <lineage>
        <taxon>Bacteria</taxon>
        <taxon>Bacillati</taxon>
        <taxon>Actinomycetota</taxon>
        <taxon>Actinomycetes</taxon>
        <taxon>Micromonosporales</taxon>
        <taxon>Micromonosporaceae</taxon>
        <taxon>Rugosimonospora</taxon>
    </lineage>
</organism>
<reference evidence="5" key="1">
    <citation type="journal article" date="2019" name="Int. J. Syst. Evol. Microbiol.">
        <title>The Global Catalogue of Microorganisms (GCM) 10K type strain sequencing project: providing services to taxonomists for standard genome sequencing and annotation.</title>
        <authorList>
            <consortium name="The Broad Institute Genomics Platform"/>
            <consortium name="The Broad Institute Genome Sequencing Center for Infectious Disease"/>
            <person name="Wu L."/>
            <person name="Ma J."/>
        </authorList>
    </citation>
    <scope>NUCLEOTIDE SEQUENCE [LARGE SCALE GENOMIC DNA]</scope>
    <source>
        <strain evidence="5">JCM 18304</strain>
    </source>
</reference>
<feature type="domain" description="HTH marR-type" evidence="3">
    <location>
        <begin position="6"/>
        <end position="50"/>
    </location>
</feature>
<comment type="caution">
    <text evidence="4">The sequence shown here is derived from an EMBL/GenBank/DDBJ whole genome shotgun (WGS) entry which is preliminary data.</text>
</comment>
<evidence type="ECO:0000259" key="3">
    <source>
        <dbReference type="Pfam" id="PF12802"/>
    </source>
</evidence>
<dbReference type="InterPro" id="IPR000600">
    <property type="entry name" value="ROK"/>
</dbReference>
<comment type="similarity">
    <text evidence="1">Belongs to the ROK (NagC/XylR) family.</text>
</comment>
<protein>
    <submittedName>
        <fullName evidence="4">ROK family transcriptional regulator</fullName>
    </submittedName>
</protein>
<dbReference type="EMBL" id="BAABJQ010000007">
    <property type="protein sequence ID" value="GAA5185536.1"/>
    <property type="molecule type" value="Genomic_DNA"/>
</dbReference>
<dbReference type="InterPro" id="IPR000835">
    <property type="entry name" value="HTH_MarR-typ"/>
</dbReference>
<keyword evidence="5" id="KW-1185">Reference proteome</keyword>
<dbReference type="InterPro" id="IPR036390">
    <property type="entry name" value="WH_DNA-bd_sf"/>
</dbReference>
<dbReference type="Pfam" id="PF12802">
    <property type="entry name" value="MarR_2"/>
    <property type="match status" value="1"/>
</dbReference>
<evidence type="ECO:0000313" key="5">
    <source>
        <dbReference type="Proteomes" id="UP001501570"/>
    </source>
</evidence>
<proteinExistence type="inferred from homology"/>
<dbReference type="SUPFAM" id="SSF53067">
    <property type="entry name" value="Actin-like ATPase domain"/>
    <property type="match status" value="1"/>
</dbReference>
<dbReference type="InterPro" id="IPR036388">
    <property type="entry name" value="WH-like_DNA-bd_sf"/>
</dbReference>
<dbReference type="PANTHER" id="PTHR18964:SF173">
    <property type="entry name" value="GLUCOKINASE"/>
    <property type="match status" value="1"/>
</dbReference>
<dbReference type="Gene3D" id="3.30.420.40">
    <property type="match status" value="2"/>
</dbReference>
<dbReference type="Gene3D" id="1.10.10.10">
    <property type="entry name" value="Winged helix-like DNA-binding domain superfamily/Winged helix DNA-binding domain"/>
    <property type="match status" value="1"/>
</dbReference>
<sequence length="378" mass="39380">MRSANRTRVLDALRDNRAASRAELARLTGLSTATVSTIVKDLRQQGLIADAEPSGDTDEPRRGAGRPPTRLCLAPAAGLIVGVDLGENHSRVSVADLAYNILTEQAIDLDSGSTTDTRLDDTAHLIRTLLDRLAIAPETIRAVALGVPAPVHPKLPTITDSSIACGWANRSPGAELAQRLGIPVRVENEANLGALGEVTFGAARGVSDLIYLNVSTRISAGLILDGRVYHGAQGAAGEIGHIRYDNHGTVCRCGNRGCLESAIGAPEILRLIQPAHPDPLTIARIVELAETDPGTQRVLTDVGRAAGRVLADLANALNPAAIVIGGRLSAAGTPLLAGVRESLDRYAHPLAARTARVSIGTLGDRAPILGGLALAARN</sequence>
<dbReference type="Pfam" id="PF00480">
    <property type="entry name" value="ROK"/>
    <property type="match status" value="1"/>
</dbReference>
<evidence type="ECO:0000256" key="2">
    <source>
        <dbReference type="SAM" id="MobiDB-lite"/>
    </source>
</evidence>
<feature type="region of interest" description="Disordered" evidence="2">
    <location>
        <begin position="46"/>
        <end position="69"/>
    </location>
</feature>
<dbReference type="PANTHER" id="PTHR18964">
    <property type="entry name" value="ROK (REPRESSOR, ORF, KINASE) FAMILY"/>
    <property type="match status" value="1"/>
</dbReference>
<evidence type="ECO:0000256" key="1">
    <source>
        <dbReference type="ARBA" id="ARBA00006479"/>
    </source>
</evidence>
<dbReference type="InterPro" id="IPR043129">
    <property type="entry name" value="ATPase_NBD"/>
</dbReference>
<gene>
    <name evidence="4" type="ORF">GCM10023322_29800</name>
</gene>
<name>A0ABP9RRZ8_9ACTN</name>
<dbReference type="SUPFAM" id="SSF46785">
    <property type="entry name" value="Winged helix' DNA-binding domain"/>
    <property type="match status" value="1"/>
</dbReference>
<accession>A0ABP9RRZ8</accession>